<dbReference type="InterPro" id="IPR001189">
    <property type="entry name" value="Mn/Fe_SOD"/>
</dbReference>
<evidence type="ECO:0000256" key="6">
    <source>
        <dbReference type="PIRSR" id="PIRSR000349-1"/>
    </source>
</evidence>
<dbReference type="InterPro" id="IPR006311">
    <property type="entry name" value="TAT_signal"/>
</dbReference>
<evidence type="ECO:0000259" key="8">
    <source>
        <dbReference type="Pfam" id="PF00081"/>
    </source>
</evidence>
<dbReference type="EC" id="1.15.1.1" evidence="3 7"/>
<dbReference type="InterPro" id="IPR036314">
    <property type="entry name" value="SOD_C_sf"/>
</dbReference>
<proteinExistence type="inferred from homology"/>
<evidence type="ECO:0000313" key="10">
    <source>
        <dbReference type="EMBL" id="RUT08022.1"/>
    </source>
</evidence>
<dbReference type="InterPro" id="IPR019833">
    <property type="entry name" value="Mn/Fe_SOD_BS"/>
</dbReference>
<feature type="domain" description="Manganese/iron superoxide dismutase C-terminal" evidence="9">
    <location>
        <begin position="135"/>
        <end position="236"/>
    </location>
</feature>
<dbReference type="Proteomes" id="UP000282574">
    <property type="component" value="Unassembled WGS sequence"/>
</dbReference>
<dbReference type="GO" id="GO:0005737">
    <property type="term" value="C:cytoplasm"/>
    <property type="evidence" value="ECO:0007669"/>
    <property type="project" value="TreeGrafter"/>
</dbReference>
<dbReference type="GO" id="GO:0004784">
    <property type="term" value="F:superoxide dismutase activity"/>
    <property type="evidence" value="ECO:0007669"/>
    <property type="project" value="UniProtKB-EC"/>
</dbReference>
<dbReference type="Gene3D" id="1.10.287.990">
    <property type="entry name" value="Fe,Mn superoxide dismutase (SOD) domain"/>
    <property type="match status" value="1"/>
</dbReference>
<dbReference type="PIRSF" id="PIRSF000349">
    <property type="entry name" value="SODismutase"/>
    <property type="match status" value="1"/>
</dbReference>
<comment type="caution">
    <text evidence="10">The sequence shown here is derived from an EMBL/GenBank/DDBJ whole genome shotgun (WGS) entry which is preliminary data.</text>
</comment>
<dbReference type="PRINTS" id="PR01703">
    <property type="entry name" value="MNSODISMTASE"/>
</dbReference>
<evidence type="ECO:0000256" key="4">
    <source>
        <dbReference type="ARBA" id="ARBA00022723"/>
    </source>
</evidence>
<dbReference type="FunFam" id="1.10.287.990:FF:000001">
    <property type="entry name" value="Superoxide dismutase"/>
    <property type="match status" value="1"/>
</dbReference>
<dbReference type="PROSITE" id="PS00088">
    <property type="entry name" value="SOD_MN"/>
    <property type="match status" value="1"/>
</dbReference>
<evidence type="ECO:0000256" key="2">
    <source>
        <dbReference type="ARBA" id="ARBA00011738"/>
    </source>
</evidence>
<dbReference type="InterPro" id="IPR036324">
    <property type="entry name" value="Mn/Fe_SOD_N_sf"/>
</dbReference>
<feature type="binding site" evidence="6">
    <location>
        <position position="65"/>
    </location>
    <ligand>
        <name>Mn(2+)</name>
        <dbReference type="ChEBI" id="CHEBI:29035"/>
    </ligand>
</feature>
<dbReference type="Pfam" id="PF00081">
    <property type="entry name" value="Sod_Fe_N"/>
    <property type="match status" value="1"/>
</dbReference>
<dbReference type="Pfam" id="PF02777">
    <property type="entry name" value="Sod_Fe_C"/>
    <property type="match status" value="1"/>
</dbReference>
<dbReference type="InterPro" id="IPR019831">
    <property type="entry name" value="Mn/Fe_SOD_N"/>
</dbReference>
<feature type="binding site" evidence="6">
    <location>
        <position position="120"/>
    </location>
    <ligand>
        <name>Mn(2+)</name>
        <dbReference type="ChEBI" id="CHEBI:29035"/>
    </ligand>
</feature>
<evidence type="ECO:0000256" key="1">
    <source>
        <dbReference type="ARBA" id="ARBA00008714"/>
    </source>
</evidence>
<gene>
    <name evidence="10" type="ORF">DSM107010_48940</name>
</gene>
<dbReference type="GO" id="GO:0046872">
    <property type="term" value="F:metal ion binding"/>
    <property type="evidence" value="ECO:0007669"/>
    <property type="project" value="UniProtKB-KW"/>
</dbReference>
<dbReference type="PROSITE" id="PS51318">
    <property type="entry name" value="TAT"/>
    <property type="match status" value="1"/>
</dbReference>
<dbReference type="PANTHER" id="PTHR43595">
    <property type="entry name" value="37S RIBOSOMAL PROTEIN S26, MITOCHONDRIAL"/>
    <property type="match status" value="1"/>
</dbReference>
<sequence length="244" mass="27652">MSIKRRNFLFLVGGTAGAYAIETYTSSNLAWAQTPSASGDFKLPPLPYDYKALEPHIDAQTMRIHHDRHHATYVKNLNAAIAKYPKLKGQTAEQLIQKLDSLPQDIRMTIRNNGGGHVNHSMFWEIMSPKGGGEPTGEIASVIKKNFGSFANFQQQFNQAGEKQFGSGWAWLVRTPDGKFQVTSTANQDSPLMEGNYPIMGNDVWEHAYYLKYRNRRAEYLKAWWNVVNWQEINQRLAMAVKAA</sequence>
<feature type="domain" description="Manganese/iron superoxide dismutase N-terminal" evidence="8">
    <location>
        <begin position="41"/>
        <end position="128"/>
    </location>
</feature>
<keyword evidence="4 6" id="KW-0479">Metal-binding</keyword>
<protein>
    <recommendedName>
        <fullName evidence="3 7">Superoxide dismutase</fullName>
        <ecNumber evidence="3 7">1.15.1.1</ecNumber>
    </recommendedName>
</protein>
<evidence type="ECO:0000256" key="7">
    <source>
        <dbReference type="RuleBase" id="RU000414"/>
    </source>
</evidence>
<evidence type="ECO:0000256" key="3">
    <source>
        <dbReference type="ARBA" id="ARBA00012682"/>
    </source>
</evidence>
<evidence type="ECO:0000259" key="9">
    <source>
        <dbReference type="Pfam" id="PF02777"/>
    </source>
</evidence>
<comment type="function">
    <text evidence="7">Destroys radicals which are normally produced within the cells and which are toxic to biological systems.</text>
</comment>
<evidence type="ECO:0000256" key="5">
    <source>
        <dbReference type="ARBA" id="ARBA00023002"/>
    </source>
</evidence>
<dbReference type="FunFam" id="3.55.40.20:FF:000001">
    <property type="entry name" value="Superoxide dismutase"/>
    <property type="match status" value="1"/>
</dbReference>
<name>A0AB37UFA0_9CYAN</name>
<organism evidence="10 11">
    <name type="scientific">Chroococcidiopsis cubana SAG 39.79</name>
    <dbReference type="NCBI Taxonomy" id="388085"/>
    <lineage>
        <taxon>Bacteria</taxon>
        <taxon>Bacillati</taxon>
        <taxon>Cyanobacteriota</taxon>
        <taxon>Cyanophyceae</taxon>
        <taxon>Chroococcidiopsidales</taxon>
        <taxon>Chroococcidiopsidaceae</taxon>
        <taxon>Chroococcidiopsis</taxon>
    </lineage>
</organism>
<dbReference type="EMBL" id="RSCK01000057">
    <property type="protein sequence ID" value="RUT08022.1"/>
    <property type="molecule type" value="Genomic_DNA"/>
</dbReference>
<dbReference type="RefSeq" id="WP_106170168.1">
    <property type="nucleotide sequence ID" value="NZ_JAVKZF010000002.1"/>
</dbReference>
<dbReference type="Gene3D" id="3.55.40.20">
    <property type="entry name" value="Iron/manganese superoxide dismutase, C-terminal domain"/>
    <property type="match status" value="1"/>
</dbReference>
<evidence type="ECO:0000313" key="11">
    <source>
        <dbReference type="Proteomes" id="UP000282574"/>
    </source>
</evidence>
<feature type="binding site" evidence="6">
    <location>
        <position position="207"/>
    </location>
    <ligand>
        <name>Mn(2+)</name>
        <dbReference type="ChEBI" id="CHEBI:29035"/>
    </ligand>
</feature>
<reference evidence="10 11" key="1">
    <citation type="journal article" date="2019" name="Genome Biol. Evol.">
        <title>Day and night: Metabolic profiles and evolutionary relationships of six axenic non-marine cyanobacteria.</title>
        <authorList>
            <person name="Will S.E."/>
            <person name="Henke P."/>
            <person name="Boedeker C."/>
            <person name="Huang S."/>
            <person name="Brinkmann H."/>
            <person name="Rohde M."/>
            <person name="Jarek M."/>
            <person name="Friedl T."/>
            <person name="Seufert S."/>
            <person name="Schumacher M."/>
            <person name="Overmann J."/>
            <person name="Neumann-Schaal M."/>
            <person name="Petersen J."/>
        </authorList>
    </citation>
    <scope>NUCLEOTIDE SEQUENCE [LARGE SCALE GENOMIC DNA]</scope>
    <source>
        <strain evidence="10 11">SAG 39.79</strain>
    </source>
</reference>
<accession>A0AB37UFA0</accession>
<keyword evidence="11" id="KW-1185">Reference proteome</keyword>
<comment type="similarity">
    <text evidence="1 7">Belongs to the iron/manganese superoxide dismutase family.</text>
</comment>
<feature type="binding site" evidence="6">
    <location>
        <position position="203"/>
    </location>
    <ligand>
        <name>Mn(2+)</name>
        <dbReference type="ChEBI" id="CHEBI:29035"/>
    </ligand>
</feature>
<dbReference type="SUPFAM" id="SSF46609">
    <property type="entry name" value="Fe,Mn superoxide dismutase (SOD), N-terminal domain"/>
    <property type="match status" value="1"/>
</dbReference>
<comment type="subunit">
    <text evidence="2">Homodimer.</text>
</comment>
<dbReference type="InterPro" id="IPR019832">
    <property type="entry name" value="Mn/Fe_SOD_C"/>
</dbReference>
<dbReference type="SUPFAM" id="SSF54719">
    <property type="entry name" value="Fe,Mn superoxide dismutase (SOD), C-terminal domain"/>
    <property type="match status" value="1"/>
</dbReference>
<keyword evidence="5 7" id="KW-0560">Oxidoreductase</keyword>
<dbReference type="PANTHER" id="PTHR43595:SF2">
    <property type="entry name" value="SMALL RIBOSOMAL SUBUNIT PROTEIN MS42"/>
    <property type="match status" value="1"/>
</dbReference>
<dbReference type="AlphaFoldDB" id="A0AB37UFA0"/>
<comment type="catalytic activity">
    <reaction evidence="7">
        <text>2 superoxide + 2 H(+) = H2O2 + O2</text>
        <dbReference type="Rhea" id="RHEA:20696"/>
        <dbReference type="ChEBI" id="CHEBI:15378"/>
        <dbReference type="ChEBI" id="CHEBI:15379"/>
        <dbReference type="ChEBI" id="CHEBI:16240"/>
        <dbReference type="ChEBI" id="CHEBI:18421"/>
        <dbReference type="EC" id="1.15.1.1"/>
    </reaction>
</comment>